<dbReference type="InterPro" id="IPR007055">
    <property type="entry name" value="BON_dom"/>
</dbReference>
<evidence type="ECO:0000313" key="2">
    <source>
        <dbReference type="EMBL" id="QDU87084.1"/>
    </source>
</evidence>
<dbReference type="KEGG" id="pnd:Pla175_04390"/>
<dbReference type="Proteomes" id="UP000317429">
    <property type="component" value="Chromosome"/>
</dbReference>
<dbReference type="AlphaFoldDB" id="A0A518D6H4"/>
<dbReference type="OrthoDB" id="214050at2"/>
<accession>A0A518D6H4</accession>
<dbReference type="RefSeq" id="WP_145280903.1">
    <property type="nucleotide sequence ID" value="NZ_CP036291.1"/>
</dbReference>
<gene>
    <name evidence="2" type="ORF">Pla175_04390</name>
</gene>
<evidence type="ECO:0000259" key="1">
    <source>
        <dbReference type="Pfam" id="PF04972"/>
    </source>
</evidence>
<dbReference type="EMBL" id="CP036291">
    <property type="protein sequence ID" value="QDU87084.1"/>
    <property type="molecule type" value="Genomic_DNA"/>
</dbReference>
<sequence length="94" mass="10299">MPPRYDPADGTLVALATTRALNRAAWLAERIHDRIAKRLGGRVRGLDVQVEDKAITLRGRCATYYTKQLAQHAALGVLEDETLVNAIVVAPVVH</sequence>
<feature type="domain" description="BON" evidence="1">
    <location>
        <begin position="25"/>
        <end position="91"/>
    </location>
</feature>
<name>A0A518D6H4_9BACT</name>
<keyword evidence="3" id="KW-1185">Reference proteome</keyword>
<reference evidence="2 3" key="1">
    <citation type="submission" date="2019-02" db="EMBL/GenBank/DDBJ databases">
        <title>Deep-cultivation of Planctomycetes and their phenomic and genomic characterization uncovers novel biology.</title>
        <authorList>
            <person name="Wiegand S."/>
            <person name="Jogler M."/>
            <person name="Boedeker C."/>
            <person name="Pinto D."/>
            <person name="Vollmers J."/>
            <person name="Rivas-Marin E."/>
            <person name="Kohn T."/>
            <person name="Peeters S.H."/>
            <person name="Heuer A."/>
            <person name="Rast P."/>
            <person name="Oberbeckmann S."/>
            <person name="Bunk B."/>
            <person name="Jeske O."/>
            <person name="Meyerdierks A."/>
            <person name="Storesund J.E."/>
            <person name="Kallscheuer N."/>
            <person name="Luecker S."/>
            <person name="Lage O.M."/>
            <person name="Pohl T."/>
            <person name="Merkel B.J."/>
            <person name="Hornburger P."/>
            <person name="Mueller R.-W."/>
            <person name="Bruemmer F."/>
            <person name="Labrenz M."/>
            <person name="Spormann A.M."/>
            <person name="Op den Camp H."/>
            <person name="Overmann J."/>
            <person name="Amann R."/>
            <person name="Jetten M.S.M."/>
            <person name="Mascher T."/>
            <person name="Medema M.H."/>
            <person name="Devos D.P."/>
            <person name="Kaster A.-K."/>
            <person name="Ovreas L."/>
            <person name="Rohde M."/>
            <person name="Galperin M.Y."/>
            <person name="Jogler C."/>
        </authorList>
    </citation>
    <scope>NUCLEOTIDE SEQUENCE [LARGE SCALE GENOMIC DNA]</scope>
    <source>
        <strain evidence="2 3">Pla175</strain>
    </source>
</reference>
<organism evidence="2 3">
    <name type="scientific">Pirellulimonas nuda</name>
    <dbReference type="NCBI Taxonomy" id="2528009"/>
    <lineage>
        <taxon>Bacteria</taxon>
        <taxon>Pseudomonadati</taxon>
        <taxon>Planctomycetota</taxon>
        <taxon>Planctomycetia</taxon>
        <taxon>Pirellulales</taxon>
        <taxon>Lacipirellulaceae</taxon>
        <taxon>Pirellulimonas</taxon>
    </lineage>
</organism>
<evidence type="ECO:0000313" key="3">
    <source>
        <dbReference type="Proteomes" id="UP000317429"/>
    </source>
</evidence>
<dbReference type="Pfam" id="PF04972">
    <property type="entry name" value="BON"/>
    <property type="match status" value="1"/>
</dbReference>
<proteinExistence type="predicted"/>
<protein>
    <recommendedName>
        <fullName evidence="1">BON domain-containing protein</fullName>
    </recommendedName>
</protein>